<feature type="compositionally biased region" description="Polar residues" evidence="2">
    <location>
        <begin position="37"/>
        <end position="56"/>
    </location>
</feature>
<dbReference type="KEGG" id="rbg:BG454_12310"/>
<keyword evidence="5" id="KW-1185">Reference proteome</keyword>
<gene>
    <name evidence="4" type="ORF">BG454_12310</name>
</gene>
<name>A0A2K8KBY8_9RHOB</name>
<dbReference type="AlphaFoldDB" id="A0A2K8KBY8"/>
<evidence type="ECO:0000313" key="4">
    <source>
        <dbReference type="EMBL" id="ATX66496.1"/>
    </source>
</evidence>
<dbReference type="Proteomes" id="UP000228948">
    <property type="component" value="Chromosome"/>
</dbReference>
<evidence type="ECO:0000256" key="2">
    <source>
        <dbReference type="SAM" id="MobiDB-lite"/>
    </source>
</evidence>
<feature type="region of interest" description="Disordered" evidence="2">
    <location>
        <begin position="1"/>
        <end position="192"/>
    </location>
</feature>
<dbReference type="Gene3D" id="1.10.287.1490">
    <property type="match status" value="1"/>
</dbReference>
<feature type="compositionally biased region" description="Low complexity" evidence="2">
    <location>
        <begin position="175"/>
        <end position="188"/>
    </location>
</feature>
<keyword evidence="3" id="KW-1133">Transmembrane helix</keyword>
<evidence type="ECO:0000313" key="5">
    <source>
        <dbReference type="Proteomes" id="UP000228948"/>
    </source>
</evidence>
<keyword evidence="3" id="KW-0812">Transmembrane</keyword>
<proteinExistence type="predicted"/>
<evidence type="ECO:0008006" key="6">
    <source>
        <dbReference type="Google" id="ProtNLM"/>
    </source>
</evidence>
<keyword evidence="1" id="KW-0175">Coiled coil</keyword>
<organism evidence="4 5">
    <name type="scientific">Roseinatronobacter bogoriensis subsp. barguzinensis</name>
    <dbReference type="NCBI Taxonomy" id="441209"/>
    <lineage>
        <taxon>Bacteria</taxon>
        <taxon>Pseudomonadati</taxon>
        <taxon>Pseudomonadota</taxon>
        <taxon>Alphaproteobacteria</taxon>
        <taxon>Rhodobacterales</taxon>
        <taxon>Paracoccaceae</taxon>
        <taxon>Roseinatronobacter</taxon>
    </lineage>
</organism>
<dbReference type="RefSeq" id="WP_071480996.1">
    <property type="nucleotide sequence ID" value="NZ_CP024899.1"/>
</dbReference>
<feature type="compositionally biased region" description="Low complexity" evidence="2">
    <location>
        <begin position="108"/>
        <end position="123"/>
    </location>
</feature>
<dbReference type="EMBL" id="CP024899">
    <property type="protein sequence ID" value="ATX66496.1"/>
    <property type="molecule type" value="Genomic_DNA"/>
</dbReference>
<dbReference type="OrthoDB" id="7659420at2"/>
<accession>A0A2K8KBY8</accession>
<feature type="compositionally biased region" description="Basic residues" evidence="2">
    <location>
        <begin position="1"/>
        <end position="10"/>
    </location>
</feature>
<keyword evidence="3" id="KW-0472">Membrane</keyword>
<reference evidence="4 5" key="1">
    <citation type="submission" date="2017-11" db="EMBL/GenBank/DDBJ databases">
        <title>Revised Sequence and Annotation of the Rhodobaca barguzinensis strain alga05 Genome.</title>
        <authorList>
            <person name="Kopejtka K."/>
            <person name="Tomasch J.M."/>
            <person name="Bunk B."/>
            <person name="Koblizek M."/>
        </authorList>
    </citation>
    <scope>NUCLEOTIDE SEQUENCE [LARGE SCALE GENOMIC DNA]</scope>
    <source>
        <strain evidence="5">alga05</strain>
    </source>
</reference>
<protein>
    <recommendedName>
        <fullName evidence="6">Mitochondrial inner membrane protein</fullName>
    </recommendedName>
</protein>
<evidence type="ECO:0000256" key="3">
    <source>
        <dbReference type="SAM" id="Phobius"/>
    </source>
</evidence>
<sequence>MARRTTRKKSPTSNASDAAGSEPTRPIDTNDPVDTEIAQNTPNADSDVSEGSQNSKLPEPPSEGATQSLEKEATVATAEEAQLAKDITPPEASKVTDDTTLDTPASGESVEPSAEDVAAAPEAAETKDVGTKPEGAAQDADLTSSSEANDKPDAPETIDPVEEVKQDSHEPNASAHPAPGAPAEQPQPRKSGFFPMLIGGLLAGGIGYGAAYMGFQQQAPSSADEISQIRTEIAGLRAELEDVGAPADLSALQTELAELRGQIGSGDEADLGPLQARFEDMTDGLSQQLGTVSEEVDSLRAALAEAEEQIAALGADMADLRDLGERRVAEAEAAVDVALAQSGLDSVRAALETGVPYPDAVSRLEGAGVRVPEALVAPAASGIPTLEGLQEDFPQAARAALRVALQDAPAESTADRLGNFLRAQTGARSTAPRQGDDADAILSRAGAALEAGDLEAALAEIAALPEPAQAAMGGWLNAAQARVAARDALPELINAISTE</sequence>
<feature type="transmembrane region" description="Helical" evidence="3">
    <location>
        <begin position="193"/>
        <end position="215"/>
    </location>
</feature>
<evidence type="ECO:0000256" key="1">
    <source>
        <dbReference type="SAM" id="Coils"/>
    </source>
</evidence>
<dbReference type="STRING" id="441209.GCA_001870665_02241"/>
<feature type="coiled-coil region" evidence="1">
    <location>
        <begin position="289"/>
        <end position="323"/>
    </location>
</feature>